<keyword evidence="5" id="KW-0548">Nucleotidyltransferase</keyword>
<gene>
    <name evidence="14" type="ORF">FH972_026381</name>
</gene>
<sequence>MPAKRKHAATEAEAAAPSNAKPASINDASEEHLEEAISKRARSSVHAKNTSQDDSNDAAIEARLNIKKAPMLNTDGEPVAGDMEEPPMAGHVDPVGYKTNPPPTDRPVRVYADGLSADRRPSHMRQLEQAKTAFPNTHLTVGVTGDTETHRRKGLTVLSGAERAETVRHCRWVDEVIEDCPWVVSADFLAQHEFDYVAHDDIPYGADEGDDIYKPIKEQGKFLVTQRTEGVSTTGIITKIVRDYEQYIARQLRRGTSRQELNISWLKKNELDLKRHVAELRNNIKTNWSQTGQELGRELKGFWVPSRPQSPAASVRTPSVRSGRGAGTVPTEEAGPSPLKTDANGTPVSAVKHLGYLDIPRSPGPPVSPGSPGGDPSGRGSSDFAKGYAFGLVGGIRSWMTRNRRNVLSGSRPPSPGSSGEDDLQSPRSPTTGESSAEGESGRGRKRVKLTSDEEEDLAAAAASGSRRG</sequence>
<evidence type="ECO:0000256" key="2">
    <source>
        <dbReference type="ARBA" id="ARBA00022516"/>
    </source>
</evidence>
<dbReference type="PANTHER" id="PTHR10739">
    <property type="entry name" value="CYTIDYLYLTRANSFERASE"/>
    <property type="match status" value="1"/>
</dbReference>
<evidence type="ECO:0000256" key="1">
    <source>
        <dbReference type="ARBA" id="ARBA00010101"/>
    </source>
</evidence>
<evidence type="ECO:0000313" key="15">
    <source>
        <dbReference type="Proteomes" id="UP000327013"/>
    </source>
</evidence>
<feature type="domain" description="Cytidyltransferase-like" evidence="13">
    <location>
        <begin position="122"/>
        <end position="238"/>
    </location>
</feature>
<dbReference type="Proteomes" id="UP000327013">
    <property type="component" value="Unassembled WGS sequence"/>
</dbReference>
<dbReference type="GO" id="GO:0031210">
    <property type="term" value="F:phosphatidylcholine binding"/>
    <property type="evidence" value="ECO:0007669"/>
    <property type="project" value="TreeGrafter"/>
</dbReference>
<keyword evidence="6" id="KW-0443">Lipid metabolism</keyword>
<dbReference type="AlphaFoldDB" id="A0A5N6L3T5"/>
<dbReference type="GO" id="GO:0004105">
    <property type="term" value="F:choline-phosphate cytidylyltransferase activity"/>
    <property type="evidence" value="ECO:0007669"/>
    <property type="project" value="UniProtKB-EC"/>
</dbReference>
<organism evidence="14 15">
    <name type="scientific">Carpinus fangiana</name>
    <dbReference type="NCBI Taxonomy" id="176857"/>
    <lineage>
        <taxon>Eukaryota</taxon>
        <taxon>Viridiplantae</taxon>
        <taxon>Streptophyta</taxon>
        <taxon>Embryophyta</taxon>
        <taxon>Tracheophyta</taxon>
        <taxon>Spermatophyta</taxon>
        <taxon>Magnoliopsida</taxon>
        <taxon>eudicotyledons</taxon>
        <taxon>Gunneridae</taxon>
        <taxon>Pentapetalae</taxon>
        <taxon>rosids</taxon>
        <taxon>fabids</taxon>
        <taxon>Fagales</taxon>
        <taxon>Betulaceae</taxon>
        <taxon>Carpinus</taxon>
    </lineage>
</organism>
<evidence type="ECO:0000259" key="13">
    <source>
        <dbReference type="Pfam" id="PF01467"/>
    </source>
</evidence>
<comment type="caution">
    <text evidence="14">The sequence shown here is derived from an EMBL/GenBank/DDBJ whole genome shotgun (WGS) entry which is preliminary data.</text>
</comment>
<feature type="region of interest" description="Disordered" evidence="12">
    <location>
        <begin position="303"/>
        <end position="383"/>
    </location>
</feature>
<dbReference type="InterPro" id="IPR045049">
    <property type="entry name" value="Pcy1-like"/>
</dbReference>
<dbReference type="EMBL" id="VIBQ01000089">
    <property type="protein sequence ID" value="KAB8698131.1"/>
    <property type="molecule type" value="Genomic_DNA"/>
</dbReference>
<dbReference type="InterPro" id="IPR041723">
    <property type="entry name" value="CCT"/>
</dbReference>
<keyword evidence="8" id="KW-1208">Phospholipid metabolism</keyword>
<evidence type="ECO:0000256" key="5">
    <source>
        <dbReference type="ARBA" id="ARBA00022695"/>
    </source>
</evidence>
<keyword evidence="4" id="KW-0808">Transferase</keyword>
<keyword evidence="2" id="KW-0444">Lipid biosynthesis</keyword>
<evidence type="ECO:0000256" key="7">
    <source>
        <dbReference type="ARBA" id="ARBA00023209"/>
    </source>
</evidence>
<dbReference type="PANTHER" id="PTHR10739:SF13">
    <property type="entry name" value="CHOLINE-PHOSPHATE CYTIDYLYLTRANSFERASE"/>
    <property type="match status" value="1"/>
</dbReference>
<evidence type="ECO:0000256" key="6">
    <source>
        <dbReference type="ARBA" id="ARBA00023098"/>
    </source>
</evidence>
<evidence type="ECO:0000313" key="14">
    <source>
        <dbReference type="EMBL" id="KAB8698131.1"/>
    </source>
</evidence>
<comment type="similarity">
    <text evidence="1">Belongs to the cytidylyltransferase family.</text>
</comment>
<dbReference type="EC" id="2.7.7.15" evidence="9"/>
<dbReference type="Pfam" id="PF01467">
    <property type="entry name" value="CTP_transf_like"/>
    <property type="match status" value="1"/>
</dbReference>
<evidence type="ECO:0000256" key="10">
    <source>
        <dbReference type="ARBA" id="ARBA00076205"/>
    </source>
</evidence>
<keyword evidence="3" id="KW-0597">Phosphoprotein</keyword>
<name>A0A5N6L3T5_9ROSI</name>
<accession>A0A5N6L3T5</accession>
<evidence type="ECO:0000256" key="9">
    <source>
        <dbReference type="ARBA" id="ARBA00026101"/>
    </source>
</evidence>
<evidence type="ECO:0000256" key="12">
    <source>
        <dbReference type="SAM" id="MobiDB-lite"/>
    </source>
</evidence>
<dbReference type="GO" id="GO:0005635">
    <property type="term" value="C:nuclear envelope"/>
    <property type="evidence" value="ECO:0007669"/>
    <property type="project" value="TreeGrafter"/>
</dbReference>
<feature type="compositionally biased region" description="Low complexity" evidence="12">
    <location>
        <begin position="459"/>
        <end position="469"/>
    </location>
</feature>
<feature type="compositionally biased region" description="Polar residues" evidence="12">
    <location>
        <begin position="307"/>
        <end position="320"/>
    </location>
</feature>
<keyword evidence="15" id="KW-1185">Reference proteome</keyword>
<feature type="region of interest" description="Disordered" evidence="12">
    <location>
        <begin position="1"/>
        <end position="59"/>
    </location>
</feature>
<dbReference type="CDD" id="cd02174">
    <property type="entry name" value="CCT"/>
    <property type="match status" value="1"/>
</dbReference>
<feature type="compositionally biased region" description="Basic and acidic residues" evidence="12">
    <location>
        <begin position="29"/>
        <end position="38"/>
    </location>
</feature>
<reference evidence="14 15" key="1">
    <citation type="submission" date="2019-06" db="EMBL/GenBank/DDBJ databases">
        <title>A chromosomal-level reference genome of Carpinus fangiana (Coryloideae, Betulaceae).</title>
        <authorList>
            <person name="Yang X."/>
            <person name="Wang Z."/>
            <person name="Zhang L."/>
            <person name="Hao G."/>
            <person name="Liu J."/>
            <person name="Yang Y."/>
        </authorList>
    </citation>
    <scope>NUCLEOTIDE SEQUENCE [LARGE SCALE GENOMIC DNA]</scope>
    <source>
        <strain evidence="14">Cfa_2016G</strain>
        <tissue evidence="14">Leaf</tissue>
    </source>
</reference>
<feature type="compositionally biased region" description="Low complexity" evidence="12">
    <location>
        <begin position="11"/>
        <end position="24"/>
    </location>
</feature>
<dbReference type="NCBIfam" id="TIGR00125">
    <property type="entry name" value="cyt_tran_rel"/>
    <property type="match status" value="1"/>
</dbReference>
<dbReference type="OrthoDB" id="17102at2759"/>
<evidence type="ECO:0000256" key="3">
    <source>
        <dbReference type="ARBA" id="ARBA00022553"/>
    </source>
</evidence>
<evidence type="ECO:0000256" key="4">
    <source>
        <dbReference type="ARBA" id="ARBA00022679"/>
    </source>
</evidence>
<dbReference type="FunFam" id="3.40.50.620:FF:000147">
    <property type="entry name" value="Cholinephosphate cytidylyltransferase"/>
    <property type="match status" value="1"/>
</dbReference>
<keyword evidence="7" id="KW-0594">Phospholipid biosynthesis</keyword>
<evidence type="ECO:0000256" key="8">
    <source>
        <dbReference type="ARBA" id="ARBA00023264"/>
    </source>
</evidence>
<dbReference type="SUPFAM" id="SSF52374">
    <property type="entry name" value="Nucleotidylyl transferase"/>
    <property type="match status" value="1"/>
</dbReference>
<dbReference type="Gene3D" id="3.40.50.620">
    <property type="entry name" value="HUPs"/>
    <property type="match status" value="1"/>
</dbReference>
<evidence type="ECO:0000256" key="11">
    <source>
        <dbReference type="ARBA" id="ARBA00080967"/>
    </source>
</evidence>
<protein>
    <recommendedName>
        <fullName evidence="9">choline-phosphate cytidylyltransferase</fullName>
        <ecNumber evidence="9">2.7.7.15</ecNumber>
    </recommendedName>
    <alternativeName>
        <fullName evidence="10">CTP:phosphocholine cytidylyltransferase</fullName>
    </alternativeName>
    <alternativeName>
        <fullName evidence="11">Phosphorylcholine transferase</fullName>
    </alternativeName>
</protein>
<proteinExistence type="inferred from homology"/>
<dbReference type="InterPro" id="IPR014729">
    <property type="entry name" value="Rossmann-like_a/b/a_fold"/>
</dbReference>
<feature type="region of interest" description="Disordered" evidence="12">
    <location>
        <begin position="406"/>
        <end position="469"/>
    </location>
</feature>
<dbReference type="InterPro" id="IPR004821">
    <property type="entry name" value="Cyt_trans-like"/>
</dbReference>